<gene>
    <name evidence="2" type="ORF">FHS18_002229</name>
</gene>
<comment type="caution">
    <text evidence="2">The sequence shown here is derived from an EMBL/GenBank/DDBJ whole genome shotgun (WGS) entry which is preliminary data.</text>
</comment>
<evidence type="ECO:0000313" key="2">
    <source>
        <dbReference type="EMBL" id="MBB3110162.1"/>
    </source>
</evidence>
<feature type="compositionally biased region" description="Acidic residues" evidence="1">
    <location>
        <begin position="36"/>
        <end position="45"/>
    </location>
</feature>
<evidence type="ECO:0000313" key="3">
    <source>
        <dbReference type="Proteomes" id="UP000570361"/>
    </source>
</evidence>
<dbReference type="AlphaFoldDB" id="A0A7W5AX19"/>
<sequence length="58" mass="6557">MKKTLDIRTIVEQMNLTTVNVEQFVEKSQDLPAAEQDLEGEEPEPDASPLFRSIRLVG</sequence>
<keyword evidence="3" id="KW-1185">Reference proteome</keyword>
<accession>A0A7W5AX19</accession>
<feature type="region of interest" description="Disordered" evidence="1">
    <location>
        <begin position="28"/>
        <end position="58"/>
    </location>
</feature>
<dbReference type="RefSeq" id="WP_183599932.1">
    <property type="nucleotide sequence ID" value="NZ_JACHXK010000004.1"/>
</dbReference>
<proteinExistence type="predicted"/>
<dbReference type="EMBL" id="JACHXK010000004">
    <property type="protein sequence ID" value="MBB3110162.1"/>
    <property type="molecule type" value="Genomic_DNA"/>
</dbReference>
<evidence type="ECO:0000256" key="1">
    <source>
        <dbReference type="SAM" id="MobiDB-lite"/>
    </source>
</evidence>
<name>A0A7W5AX19_9BACL</name>
<reference evidence="2 3" key="1">
    <citation type="submission" date="2020-08" db="EMBL/GenBank/DDBJ databases">
        <title>Genomic Encyclopedia of Type Strains, Phase III (KMG-III): the genomes of soil and plant-associated and newly described type strains.</title>
        <authorList>
            <person name="Whitman W."/>
        </authorList>
    </citation>
    <scope>NUCLEOTIDE SEQUENCE [LARGE SCALE GENOMIC DNA]</scope>
    <source>
        <strain evidence="2 3">CECT 5862</strain>
    </source>
</reference>
<protein>
    <submittedName>
        <fullName evidence="2">Uncharacterized protein</fullName>
    </submittedName>
</protein>
<dbReference type="Proteomes" id="UP000570361">
    <property type="component" value="Unassembled WGS sequence"/>
</dbReference>
<organism evidence="2 3">
    <name type="scientific">Paenibacillus phyllosphaerae</name>
    <dbReference type="NCBI Taxonomy" id="274593"/>
    <lineage>
        <taxon>Bacteria</taxon>
        <taxon>Bacillati</taxon>
        <taxon>Bacillota</taxon>
        <taxon>Bacilli</taxon>
        <taxon>Bacillales</taxon>
        <taxon>Paenibacillaceae</taxon>
        <taxon>Paenibacillus</taxon>
    </lineage>
</organism>